<gene>
    <name evidence="1" type="ORF">NCTC13337_02464</name>
</gene>
<dbReference type="AlphaFoldDB" id="A0A380MZ67"/>
<dbReference type="Pfam" id="PF03060">
    <property type="entry name" value="NMO"/>
    <property type="match status" value="1"/>
</dbReference>
<evidence type="ECO:0000313" key="2">
    <source>
        <dbReference type="Proteomes" id="UP000254601"/>
    </source>
</evidence>
<dbReference type="OrthoDB" id="7067080at2"/>
<dbReference type="InterPro" id="IPR013785">
    <property type="entry name" value="Aldolase_TIM"/>
</dbReference>
<evidence type="ECO:0000313" key="1">
    <source>
        <dbReference type="EMBL" id="SUO97504.1"/>
    </source>
</evidence>
<dbReference type="Proteomes" id="UP000254601">
    <property type="component" value="Unassembled WGS sequence"/>
</dbReference>
<name>A0A380MZ67_9GAMM</name>
<dbReference type="SUPFAM" id="SSF51412">
    <property type="entry name" value="Inosine monophosphate dehydrogenase (IMPDH)"/>
    <property type="match status" value="1"/>
</dbReference>
<sequence>MTFPSNSLHHALSARYPLWQAPLPFSLISASQSGEISEAGAVGMLRIGETANCAMLNQQLSDYRQMHSRPSVCFMHRLPQKMHCTFTHHEKIQQILSTIDSPYTLPEPDHFLDLLDTVIATSPRLIGFACGIPEKDTIHFIKSQDILTFAVCRNLLEALVAIDFEIDILVLQGSESGGEQCRFNNQLPEQSGSALSLLQQVRPHTNHPIILWGDFTHGADIVAAIISGAQGVMLDRAFVQCSLTAEQQEKLQTATEYHFSIEDTLTIHPLRCLAKHHLPHEIYHLNEIEREALLTLYYQQFPEQIPICASATTNTLPTQLNELLSTLEQQVSTYLN</sequence>
<protein>
    <submittedName>
        <fullName evidence="1">Putative enoyl-[acyl-carrier-protein] reductase II</fullName>
    </submittedName>
</protein>
<dbReference type="GO" id="GO:0018580">
    <property type="term" value="F:nitronate monooxygenase activity"/>
    <property type="evidence" value="ECO:0007669"/>
    <property type="project" value="TreeGrafter"/>
</dbReference>
<dbReference type="PANTHER" id="PTHR42747:SF3">
    <property type="entry name" value="NITRONATE MONOOXYGENASE-RELATED"/>
    <property type="match status" value="1"/>
</dbReference>
<reference evidence="1 2" key="1">
    <citation type="submission" date="2018-06" db="EMBL/GenBank/DDBJ databases">
        <authorList>
            <consortium name="Pathogen Informatics"/>
            <person name="Doyle S."/>
        </authorList>
    </citation>
    <scope>NUCLEOTIDE SEQUENCE [LARGE SCALE GENOMIC DNA]</scope>
    <source>
        <strain evidence="1 2">NCTC13337</strain>
    </source>
</reference>
<dbReference type="EMBL" id="UHIC01000001">
    <property type="protein sequence ID" value="SUO97504.1"/>
    <property type="molecule type" value="Genomic_DNA"/>
</dbReference>
<proteinExistence type="predicted"/>
<dbReference type="PANTHER" id="PTHR42747">
    <property type="entry name" value="NITRONATE MONOOXYGENASE-RELATED"/>
    <property type="match status" value="1"/>
</dbReference>
<dbReference type="RefSeq" id="WP_072576015.1">
    <property type="nucleotide sequence ID" value="NZ_LWHB01000043.1"/>
</dbReference>
<organism evidence="1 2">
    <name type="scientific">Suttonella ornithocola</name>
    <dbReference type="NCBI Taxonomy" id="279832"/>
    <lineage>
        <taxon>Bacteria</taxon>
        <taxon>Pseudomonadati</taxon>
        <taxon>Pseudomonadota</taxon>
        <taxon>Gammaproteobacteria</taxon>
        <taxon>Cardiobacteriales</taxon>
        <taxon>Cardiobacteriaceae</taxon>
        <taxon>Suttonella</taxon>
    </lineage>
</organism>
<keyword evidence="2" id="KW-1185">Reference proteome</keyword>
<accession>A0A380MZ67</accession>
<dbReference type="Gene3D" id="3.20.20.70">
    <property type="entry name" value="Aldolase class I"/>
    <property type="match status" value="1"/>
</dbReference>